<dbReference type="GO" id="GO:0005829">
    <property type="term" value="C:cytosol"/>
    <property type="evidence" value="ECO:0007669"/>
    <property type="project" value="TreeGrafter"/>
</dbReference>
<feature type="compositionally biased region" description="Basic residues" evidence="8">
    <location>
        <begin position="385"/>
        <end position="402"/>
    </location>
</feature>
<evidence type="ECO:0000256" key="2">
    <source>
        <dbReference type="ARBA" id="ARBA00022574"/>
    </source>
</evidence>
<evidence type="ECO:0000256" key="7">
    <source>
        <dbReference type="PROSITE-ProRule" id="PRU00221"/>
    </source>
</evidence>
<dbReference type="InterPro" id="IPR015943">
    <property type="entry name" value="WD40/YVTN_repeat-like_dom_sf"/>
</dbReference>
<dbReference type="Gene3D" id="2.130.10.10">
    <property type="entry name" value="YVTN repeat-like/Quinoprotein amine dehydrogenase"/>
    <property type="match status" value="2"/>
</dbReference>
<dbReference type="AlphaFoldDB" id="A0A8J4PUD2"/>
<dbReference type="Pfam" id="PF00400">
    <property type="entry name" value="WD40"/>
    <property type="match status" value="3"/>
</dbReference>
<comment type="pathway">
    <text evidence="6">tRNA modification; N(7)-methylguanine-tRNA biosynthesis.</text>
</comment>
<comment type="subcellular location">
    <subcellularLocation>
        <location evidence="1 6">Nucleus</location>
    </subcellularLocation>
</comment>
<evidence type="ECO:0000313" key="9">
    <source>
        <dbReference type="EMBL" id="KAF2072799.1"/>
    </source>
</evidence>
<dbReference type="InterPro" id="IPR028884">
    <property type="entry name" value="Trm82"/>
</dbReference>
<dbReference type="PROSITE" id="PS50082">
    <property type="entry name" value="WD_REPEATS_2"/>
    <property type="match status" value="2"/>
</dbReference>
<keyword evidence="2 6" id="KW-0853">WD repeat</keyword>
<dbReference type="HAMAP" id="MF_03056">
    <property type="entry name" value="TRM82"/>
    <property type="match status" value="1"/>
</dbReference>
<feature type="region of interest" description="Disordered" evidence="8">
    <location>
        <begin position="146"/>
        <end position="169"/>
    </location>
</feature>
<dbReference type="OrthoDB" id="339900at2759"/>
<dbReference type="SUPFAM" id="SSF50978">
    <property type="entry name" value="WD40 repeat-like"/>
    <property type="match status" value="1"/>
</dbReference>
<evidence type="ECO:0000256" key="1">
    <source>
        <dbReference type="ARBA" id="ARBA00004123"/>
    </source>
</evidence>
<dbReference type="EMBL" id="AJWJ01000246">
    <property type="protein sequence ID" value="KAF2072799.1"/>
    <property type="molecule type" value="Genomic_DNA"/>
</dbReference>
<dbReference type="InterPro" id="IPR036322">
    <property type="entry name" value="WD40_repeat_dom_sf"/>
</dbReference>
<dbReference type="PANTHER" id="PTHR16288:SF0">
    <property type="entry name" value="TRNA (GUANINE-N(7)-)-METHYLTRANSFERASE NON-CATALYTIC SUBUNIT WDR4"/>
    <property type="match status" value="1"/>
</dbReference>
<evidence type="ECO:0000313" key="10">
    <source>
        <dbReference type="Proteomes" id="UP000695562"/>
    </source>
</evidence>
<organism evidence="9 10">
    <name type="scientific">Polysphondylium violaceum</name>
    <dbReference type="NCBI Taxonomy" id="133409"/>
    <lineage>
        <taxon>Eukaryota</taxon>
        <taxon>Amoebozoa</taxon>
        <taxon>Evosea</taxon>
        <taxon>Eumycetozoa</taxon>
        <taxon>Dictyostelia</taxon>
        <taxon>Dictyosteliales</taxon>
        <taxon>Dictyosteliaceae</taxon>
        <taxon>Polysphondylium</taxon>
    </lineage>
</organism>
<dbReference type="Proteomes" id="UP000695562">
    <property type="component" value="Unassembled WGS sequence"/>
</dbReference>
<reference evidence="9" key="1">
    <citation type="submission" date="2020-01" db="EMBL/GenBank/DDBJ databases">
        <title>Development of genomics and gene disruption for Polysphondylium violaceum indicates a role for the polyketide synthase stlB in stalk morphogenesis.</title>
        <authorList>
            <person name="Narita B."/>
            <person name="Kawabe Y."/>
            <person name="Kin K."/>
            <person name="Saito T."/>
            <person name="Gibbs R."/>
            <person name="Kuspa A."/>
            <person name="Muzny D."/>
            <person name="Queller D."/>
            <person name="Richards S."/>
            <person name="Strassman J."/>
            <person name="Sucgang R."/>
            <person name="Worley K."/>
            <person name="Schaap P."/>
        </authorList>
    </citation>
    <scope>NUCLEOTIDE SEQUENCE</scope>
    <source>
        <strain evidence="9">QSvi11</strain>
    </source>
</reference>
<keyword evidence="4 6" id="KW-0677">Repeat</keyword>
<evidence type="ECO:0000256" key="8">
    <source>
        <dbReference type="SAM" id="MobiDB-lite"/>
    </source>
</evidence>
<dbReference type="GO" id="GO:0106004">
    <property type="term" value="P:tRNA (guanine-N7)-methylation"/>
    <property type="evidence" value="ECO:0007669"/>
    <property type="project" value="UniProtKB-UniRule"/>
</dbReference>
<dbReference type="GO" id="GO:0005634">
    <property type="term" value="C:nucleus"/>
    <property type="evidence" value="ECO:0007669"/>
    <property type="project" value="UniProtKB-SubCell"/>
</dbReference>
<name>A0A8J4PUD2_9MYCE</name>
<evidence type="ECO:0000256" key="3">
    <source>
        <dbReference type="ARBA" id="ARBA00022694"/>
    </source>
</evidence>
<evidence type="ECO:0000256" key="6">
    <source>
        <dbReference type="HAMAP-Rule" id="MF_03056"/>
    </source>
</evidence>
<feature type="repeat" description="WD" evidence="7">
    <location>
        <begin position="56"/>
        <end position="103"/>
    </location>
</feature>
<accession>A0A8J4PUD2</accession>
<proteinExistence type="inferred from homology"/>
<evidence type="ECO:0000256" key="5">
    <source>
        <dbReference type="ARBA" id="ARBA00023242"/>
    </source>
</evidence>
<dbReference type="InterPro" id="IPR001680">
    <property type="entry name" value="WD40_rpt"/>
</dbReference>
<dbReference type="PANTHER" id="PTHR16288">
    <property type="entry name" value="WD40 REPEAT PROTEIN 4"/>
    <property type="match status" value="1"/>
</dbReference>
<gene>
    <name evidence="9" type="ORF">CYY_005873</name>
</gene>
<sequence>MSTEQQTTTTPSITLSKAPISFIAHSQNGELIAFAVNTQLFVYNSKSNTFYDIAPTDQHTAFVRSIEFSNHKDTIADNGFIMTGSSDKCVKVWKVVDGNKVQCSKTLPLNKKIICTALNNDNDSLLVSDKCGDVFRYSLFDDSKNKLSTPNQNNNNNNKASKQDERESDENLSFGHYSSIIDLKFSKCQNYLFSADRDEKIRVSKFPNSFDIEIFCLGHKKYITEVLVVPNKPELLVTGSGDGTIKVWNWKQGKCLQTLDLNDKLIDAVTIPQCFDEKNNNLIVSVEDSPNLFIYNFDQESSTFKSTPTTVSLKASPIKVSLVNNSFLVSLMTIEPTSDLLVELETTFEIRQQSIIAESVNKISTVSLDKNALKTLLETIEKKSNRKHVSYARNPQIHKKRTNGGQPKDDDEDDLDDIPSDLDDENTTTDAATTAASQEKPLKLRKMTVEGAKEIEQELASAKQP</sequence>
<dbReference type="SMART" id="SM00320">
    <property type="entry name" value="WD40"/>
    <property type="match status" value="4"/>
</dbReference>
<comment type="similarity">
    <text evidence="6">Belongs to the WD repeat TRM82 family.</text>
</comment>
<dbReference type="PROSITE" id="PS50294">
    <property type="entry name" value="WD_REPEATS_REGION"/>
    <property type="match status" value="1"/>
</dbReference>
<feature type="repeat" description="WD" evidence="7">
    <location>
        <begin position="216"/>
        <end position="258"/>
    </location>
</feature>
<comment type="subunit">
    <text evidence="6">Forms a heterodimer with the catalytic subunit.</text>
</comment>
<comment type="function">
    <text evidence="6">Required for the formation of N(7)-methylguanine at position 46 (m7G46) in tRNA. In the complex, it is required to stabilize and induce conformational changes of the catalytic subunit.</text>
</comment>
<protein>
    <recommendedName>
        <fullName evidence="6">tRNA (guanine-N(7)-)-methyltransferase non-catalytic subunit</fullName>
    </recommendedName>
    <alternativeName>
        <fullName evidence="6">WD repeat-containing protein 4 homolog</fullName>
    </alternativeName>
</protein>
<feature type="region of interest" description="Disordered" evidence="8">
    <location>
        <begin position="385"/>
        <end position="445"/>
    </location>
</feature>
<keyword evidence="10" id="KW-1185">Reference proteome</keyword>
<keyword evidence="3 6" id="KW-0819">tRNA processing</keyword>
<dbReference type="GO" id="GO:0043527">
    <property type="term" value="C:tRNA methyltransferase complex"/>
    <property type="evidence" value="ECO:0007669"/>
    <property type="project" value="TreeGrafter"/>
</dbReference>
<comment type="caution">
    <text evidence="9">The sequence shown here is derived from an EMBL/GenBank/DDBJ whole genome shotgun (WGS) entry which is preliminary data.</text>
</comment>
<feature type="compositionally biased region" description="Acidic residues" evidence="8">
    <location>
        <begin position="409"/>
        <end position="427"/>
    </location>
</feature>
<evidence type="ECO:0000256" key="4">
    <source>
        <dbReference type="ARBA" id="ARBA00022737"/>
    </source>
</evidence>
<keyword evidence="5 6" id="KW-0539">Nucleus</keyword>
<dbReference type="UniPathway" id="UPA00989"/>